<dbReference type="PANTHER" id="PTHR30006:SF24">
    <property type="entry name" value="SLL0237 PROTEIN"/>
    <property type="match status" value="1"/>
</dbReference>
<reference evidence="3 4" key="1">
    <citation type="journal article" date="2016" name="Nat. Commun.">
        <title>Thousands of microbial genomes shed light on interconnected biogeochemical processes in an aquifer system.</title>
        <authorList>
            <person name="Anantharaman K."/>
            <person name="Brown C.T."/>
            <person name="Hug L.A."/>
            <person name="Sharon I."/>
            <person name="Castelle C.J."/>
            <person name="Probst A.J."/>
            <person name="Thomas B.C."/>
            <person name="Singh A."/>
            <person name="Wilkins M.J."/>
            <person name="Karaoz U."/>
            <person name="Brodie E.L."/>
            <person name="Williams K.H."/>
            <person name="Hubbard S.S."/>
            <person name="Banfield J.F."/>
        </authorList>
    </citation>
    <scope>NUCLEOTIDE SEQUENCE [LARGE SCALE GENOMIC DNA]</scope>
</reference>
<accession>A0A1G2KR93</accession>
<proteinExistence type="predicted"/>
<feature type="chain" id="PRO_5009583440" description="ABC transporter substrate-binding protein" evidence="2">
    <location>
        <begin position="24"/>
        <end position="315"/>
    </location>
</feature>
<dbReference type="STRING" id="1802270.A3C07_00800"/>
<comment type="caution">
    <text evidence="3">The sequence shown here is derived from an EMBL/GenBank/DDBJ whole genome shotgun (WGS) entry which is preliminary data.</text>
</comment>
<dbReference type="SUPFAM" id="SSF53850">
    <property type="entry name" value="Periplasmic binding protein-like II"/>
    <property type="match status" value="1"/>
</dbReference>
<feature type="signal peptide" evidence="2">
    <location>
        <begin position="1"/>
        <end position="23"/>
    </location>
</feature>
<dbReference type="Pfam" id="PF01547">
    <property type="entry name" value="SBP_bac_1"/>
    <property type="match status" value="1"/>
</dbReference>
<evidence type="ECO:0000313" key="3">
    <source>
        <dbReference type="EMBL" id="OHA00929.1"/>
    </source>
</evidence>
<dbReference type="Gene3D" id="3.40.190.10">
    <property type="entry name" value="Periplasmic binding protein-like II"/>
    <property type="match status" value="2"/>
</dbReference>
<evidence type="ECO:0000256" key="1">
    <source>
        <dbReference type="ARBA" id="ARBA00022729"/>
    </source>
</evidence>
<evidence type="ECO:0000313" key="4">
    <source>
        <dbReference type="Proteomes" id="UP000179023"/>
    </source>
</evidence>
<name>A0A1G2KR93_9BACT</name>
<dbReference type="Proteomes" id="UP000179023">
    <property type="component" value="Unassembled WGS sequence"/>
</dbReference>
<organism evidence="3 4">
    <name type="scientific">Candidatus Sungbacteria bacterium RIFCSPHIGHO2_02_FULL_47_11</name>
    <dbReference type="NCBI Taxonomy" id="1802270"/>
    <lineage>
        <taxon>Bacteria</taxon>
        <taxon>Candidatus Sungiibacteriota</taxon>
    </lineage>
</organism>
<dbReference type="AlphaFoldDB" id="A0A1G2KR93"/>
<dbReference type="EMBL" id="MHQI01000002">
    <property type="protein sequence ID" value="OHA00929.1"/>
    <property type="molecule type" value="Genomic_DNA"/>
</dbReference>
<evidence type="ECO:0000256" key="2">
    <source>
        <dbReference type="SAM" id="SignalP"/>
    </source>
</evidence>
<protein>
    <recommendedName>
        <fullName evidence="5">ABC transporter substrate-binding protein</fullName>
    </recommendedName>
</protein>
<dbReference type="PANTHER" id="PTHR30006">
    <property type="entry name" value="THIAMINE-BINDING PERIPLASMIC PROTEIN-RELATED"/>
    <property type="match status" value="1"/>
</dbReference>
<dbReference type="InterPro" id="IPR006059">
    <property type="entry name" value="SBP"/>
</dbReference>
<gene>
    <name evidence="3" type="ORF">A3C07_00800</name>
</gene>
<keyword evidence="1 2" id="KW-0732">Signal</keyword>
<sequence>MRRAFVILSFVMMAVFSVSTAKSAGNELMLYTSLDVKTIAALTEEFSKIHPEITVKYLKITSSALPNKLILEQRAGIYLADVVISSMDEMYQLTDLFQPYASSQAIYYPKEAKDPDGKWIIASANATGLLYNPKLVEKLRLPLPKTYEELGNPRYKDNLIVEAHAVDIYKALLEFYKKDKGKSITENLLRNAKAYIGQRMVVEMLLVGEAPFALGYTFSVVTRPGAPIAFYEEFRPLILKQSGVFLAKNAPNPKAAKLFIDFLLSHEIQKKVMVDMGRTSRRYDLASQQQFIVPSPVSGAEYKSLLEEWRKFLGD</sequence>
<evidence type="ECO:0008006" key="5">
    <source>
        <dbReference type="Google" id="ProtNLM"/>
    </source>
</evidence>